<reference evidence="2" key="1">
    <citation type="submission" date="2021-01" db="EMBL/GenBank/DDBJ databases">
        <authorList>
            <consortium name="Genoscope - CEA"/>
            <person name="William W."/>
        </authorList>
    </citation>
    <scope>NUCLEOTIDE SEQUENCE</scope>
</reference>
<feature type="domain" description="DEAD/DEAH-box helicase" evidence="1">
    <location>
        <begin position="60"/>
        <end position="152"/>
    </location>
</feature>
<dbReference type="GO" id="GO:0003676">
    <property type="term" value="F:nucleic acid binding"/>
    <property type="evidence" value="ECO:0007669"/>
    <property type="project" value="InterPro"/>
</dbReference>
<accession>A0A8S1PUH9</accession>
<organism evidence="2 3">
    <name type="scientific">Paramecium sonneborni</name>
    <dbReference type="NCBI Taxonomy" id="65129"/>
    <lineage>
        <taxon>Eukaryota</taxon>
        <taxon>Sar</taxon>
        <taxon>Alveolata</taxon>
        <taxon>Ciliophora</taxon>
        <taxon>Intramacronucleata</taxon>
        <taxon>Oligohymenophorea</taxon>
        <taxon>Peniculida</taxon>
        <taxon>Parameciidae</taxon>
        <taxon>Paramecium</taxon>
    </lineage>
</organism>
<keyword evidence="3" id="KW-1185">Reference proteome</keyword>
<evidence type="ECO:0000313" key="2">
    <source>
        <dbReference type="EMBL" id="CAD8106990.1"/>
    </source>
</evidence>
<dbReference type="EMBL" id="CAJJDN010000088">
    <property type="protein sequence ID" value="CAD8106990.1"/>
    <property type="molecule type" value="Genomic_DNA"/>
</dbReference>
<dbReference type="AlphaFoldDB" id="A0A8S1PUH9"/>
<dbReference type="InterPro" id="IPR011545">
    <property type="entry name" value="DEAD/DEAH_box_helicase_dom"/>
</dbReference>
<proteinExistence type="predicted"/>
<gene>
    <name evidence="2" type="ORF">PSON_ATCC_30995.1.T0880055</name>
</gene>
<dbReference type="Pfam" id="PF00270">
    <property type="entry name" value="DEAD"/>
    <property type="match status" value="1"/>
</dbReference>
<evidence type="ECO:0000313" key="3">
    <source>
        <dbReference type="Proteomes" id="UP000692954"/>
    </source>
</evidence>
<dbReference type="OrthoDB" id="409977at2759"/>
<protein>
    <recommendedName>
        <fullName evidence="1">DEAD/DEAH-box helicase domain-containing protein</fullName>
    </recommendedName>
</protein>
<name>A0A8S1PUH9_9CILI</name>
<comment type="caution">
    <text evidence="2">The sequence shown here is derived from an EMBL/GenBank/DDBJ whole genome shotgun (WGS) entry which is preliminary data.</text>
</comment>
<sequence length="374" mass="44866">MDEGRVLNLIREWNKILLPKNLMNSIQNLIMQGQNQLYQQVQKEILHLQVAVNQLHFQLIQQITYQNYKNRMNIIHQKMAPPRELQLEQEEQEFNLKKGIEMIIGTLGRINDFLMKKQLDQQWCSQIVLDEANKMIDLRFELDVNYFLDSITTQMKLLQIQKKNQCRLEKSMMKLKNQTKDFQETSGFIIIGEPEGGNKDIEQKIEMVKEFLLINSRNCQQKIYRQKYGVIIEAKYFEVILKIQQLGEASVDSIKSKMIDILKATDFVPRDYIFNEFKWLSIFMLQKIFKQQMFFKGFYQQNMRNGRARKRDLALIFLTNSNQDLFYDLKNIQLKVDKMLQLRWLNRPPQIKNLVLYIIMCQGKNKQFWRIDNI</sequence>
<dbReference type="Proteomes" id="UP000692954">
    <property type="component" value="Unassembled WGS sequence"/>
</dbReference>
<evidence type="ECO:0000259" key="1">
    <source>
        <dbReference type="Pfam" id="PF00270"/>
    </source>
</evidence>
<dbReference type="GO" id="GO:0005524">
    <property type="term" value="F:ATP binding"/>
    <property type="evidence" value="ECO:0007669"/>
    <property type="project" value="InterPro"/>
</dbReference>